<dbReference type="Pfam" id="PF00496">
    <property type="entry name" value="SBP_bac_5"/>
    <property type="match status" value="1"/>
</dbReference>
<dbReference type="PANTHER" id="PTHR30290:SF65">
    <property type="entry name" value="MONOACYL PHOSPHATIDYLINOSITOL TETRAMANNOSIDE-BINDING PROTEIN LPQW-RELATED"/>
    <property type="match status" value="1"/>
</dbReference>
<feature type="compositionally biased region" description="Low complexity" evidence="1">
    <location>
        <begin position="487"/>
        <end position="512"/>
    </location>
</feature>
<dbReference type="Gene3D" id="3.90.76.10">
    <property type="entry name" value="Dipeptide-binding Protein, Domain 1"/>
    <property type="match status" value="1"/>
</dbReference>
<sequence length="669" mass="70241">MRRPSTALRYRGPVAVLAALGLVLTGCQANPGDAPTVEDQTPAADDDADTEDTDDDEEDGTSSVPAELRSIQIGVDSVPADLNPHLVSSQSMLTSTVGELTLPSAFLRGDDGVRRTINSDLLASAEVVEGDQEAPEKVVYTINSRAQWSDGTPIVGSDFEYLHEQITTQPGVTETDLYASVEDVTTSAGGRQVTVTFDNPTSQWRELFANLLPSHIYRGENRPFATMMSDVPAASGGLYTVRQFDSGRGTLVLERNTRFWGETPPRSDKLEFSVVNDTDTAAQMLRTGQIQAVASRNSGVALESLRTLPDVQARAATLGRQLTLQLNTTSDHLDSPDARAEILGAVDADRVARLVTGHPRATAPQDDLVADTAGSATGEPGAGLAGVDKENPVRIGADTLDDEAVEAARRVVDNLVAEGIPATVVTPSATEIFSDLLPRGEVDAVVTWQDDVRGWSDLRSRYLCDETDRPLSGSSGSASGDTDESESSASTASSESSVDGSATETSGTSAAARDGVASSEADEAGESSEAQSVPEERGRAANVTGICDDTVDSLLSDEPAGGGLEAVPEELGVRLGELHLSKPLVSDRVLVGTGSGLVGPEEDLSEWPIGPRSGPFYTADRWTRTSTDTDSDSDTGDEDSSGTDTSTDPATGGTENTASTENTEETEDE</sequence>
<feature type="domain" description="Solute-binding protein family 5" evidence="3">
    <location>
        <begin position="138"/>
        <end position="367"/>
    </location>
</feature>
<dbReference type="Proteomes" id="UP000824190">
    <property type="component" value="Unassembled WGS sequence"/>
</dbReference>
<reference evidence="4" key="1">
    <citation type="journal article" date="2021" name="PeerJ">
        <title>Extensive microbial diversity within the chicken gut microbiome revealed by metagenomics and culture.</title>
        <authorList>
            <person name="Gilroy R."/>
            <person name="Ravi A."/>
            <person name="Getino M."/>
            <person name="Pursley I."/>
            <person name="Horton D.L."/>
            <person name="Alikhan N.F."/>
            <person name="Baker D."/>
            <person name="Gharbi K."/>
            <person name="Hall N."/>
            <person name="Watson M."/>
            <person name="Adriaenssens E.M."/>
            <person name="Foster-Nyarko E."/>
            <person name="Jarju S."/>
            <person name="Secka A."/>
            <person name="Antonio M."/>
            <person name="Oren A."/>
            <person name="Chaudhuri R.R."/>
            <person name="La Ragione R."/>
            <person name="Hildebrand F."/>
            <person name="Pallen M.J."/>
        </authorList>
    </citation>
    <scope>NUCLEOTIDE SEQUENCE</scope>
    <source>
        <strain evidence="4">CHK32-1732</strain>
    </source>
</reference>
<evidence type="ECO:0000256" key="1">
    <source>
        <dbReference type="SAM" id="MobiDB-lite"/>
    </source>
</evidence>
<feature type="chain" id="PRO_5038800698" evidence="2">
    <location>
        <begin position="30"/>
        <end position="669"/>
    </location>
</feature>
<evidence type="ECO:0000259" key="3">
    <source>
        <dbReference type="Pfam" id="PF00496"/>
    </source>
</evidence>
<dbReference type="PANTHER" id="PTHR30290">
    <property type="entry name" value="PERIPLASMIC BINDING COMPONENT OF ABC TRANSPORTER"/>
    <property type="match status" value="1"/>
</dbReference>
<name>A0A9D1RMA3_9CORY</name>
<feature type="compositionally biased region" description="Acidic residues" evidence="1">
    <location>
        <begin position="44"/>
        <end position="60"/>
    </location>
</feature>
<dbReference type="Gene3D" id="3.40.190.10">
    <property type="entry name" value="Periplasmic binding protein-like II"/>
    <property type="match status" value="1"/>
</dbReference>
<accession>A0A9D1RMA3</accession>
<evidence type="ECO:0000313" key="5">
    <source>
        <dbReference type="Proteomes" id="UP000824190"/>
    </source>
</evidence>
<dbReference type="SUPFAM" id="SSF53850">
    <property type="entry name" value="Periplasmic binding protein-like II"/>
    <property type="match status" value="1"/>
</dbReference>
<feature type="signal peptide" evidence="2">
    <location>
        <begin position="1"/>
        <end position="29"/>
    </location>
</feature>
<organism evidence="4 5">
    <name type="scientific">Candidatus Corynebacterium avicola</name>
    <dbReference type="NCBI Taxonomy" id="2838527"/>
    <lineage>
        <taxon>Bacteria</taxon>
        <taxon>Bacillati</taxon>
        <taxon>Actinomycetota</taxon>
        <taxon>Actinomycetes</taxon>
        <taxon>Mycobacteriales</taxon>
        <taxon>Corynebacteriaceae</taxon>
        <taxon>Corynebacterium</taxon>
    </lineage>
</organism>
<dbReference type="GO" id="GO:0015833">
    <property type="term" value="P:peptide transport"/>
    <property type="evidence" value="ECO:0007669"/>
    <property type="project" value="TreeGrafter"/>
</dbReference>
<proteinExistence type="predicted"/>
<feature type="compositionally biased region" description="Low complexity" evidence="1">
    <location>
        <begin position="618"/>
        <end position="628"/>
    </location>
</feature>
<evidence type="ECO:0000256" key="2">
    <source>
        <dbReference type="SAM" id="SignalP"/>
    </source>
</evidence>
<dbReference type="EMBL" id="DXGC01000004">
    <property type="protein sequence ID" value="HIW90080.1"/>
    <property type="molecule type" value="Genomic_DNA"/>
</dbReference>
<feature type="compositionally biased region" description="Acidic residues" evidence="1">
    <location>
        <begin position="629"/>
        <end position="641"/>
    </location>
</feature>
<protein>
    <submittedName>
        <fullName evidence="4">ABC transporter family substrate-binding protein</fullName>
    </submittedName>
</protein>
<dbReference type="Gene3D" id="3.10.105.10">
    <property type="entry name" value="Dipeptide-binding Protein, Domain 3"/>
    <property type="match status" value="1"/>
</dbReference>
<dbReference type="PROSITE" id="PS51257">
    <property type="entry name" value="PROKAR_LIPOPROTEIN"/>
    <property type="match status" value="1"/>
</dbReference>
<dbReference type="AlphaFoldDB" id="A0A9D1RMA3"/>
<feature type="region of interest" description="Disordered" evidence="1">
    <location>
        <begin position="31"/>
        <end position="68"/>
    </location>
</feature>
<dbReference type="InterPro" id="IPR000914">
    <property type="entry name" value="SBP_5_dom"/>
</dbReference>
<keyword evidence="2" id="KW-0732">Signal</keyword>
<feature type="region of interest" description="Disordered" evidence="1">
    <location>
        <begin position="597"/>
        <end position="669"/>
    </location>
</feature>
<feature type="compositionally biased region" description="Low complexity" evidence="1">
    <location>
        <begin position="642"/>
        <end position="661"/>
    </location>
</feature>
<dbReference type="InterPro" id="IPR039424">
    <property type="entry name" value="SBP_5"/>
</dbReference>
<gene>
    <name evidence="4" type="ORF">H9870_00190</name>
</gene>
<comment type="caution">
    <text evidence="4">The sequence shown here is derived from an EMBL/GenBank/DDBJ whole genome shotgun (WGS) entry which is preliminary data.</text>
</comment>
<dbReference type="CDD" id="cd08501">
    <property type="entry name" value="PBP2_Lpqw"/>
    <property type="match status" value="1"/>
</dbReference>
<feature type="region of interest" description="Disordered" evidence="1">
    <location>
        <begin position="466"/>
        <end position="545"/>
    </location>
</feature>
<reference evidence="4" key="2">
    <citation type="submission" date="2021-04" db="EMBL/GenBank/DDBJ databases">
        <authorList>
            <person name="Gilroy R."/>
        </authorList>
    </citation>
    <scope>NUCLEOTIDE SEQUENCE</scope>
    <source>
        <strain evidence="4">CHK32-1732</strain>
    </source>
</reference>
<evidence type="ECO:0000313" key="4">
    <source>
        <dbReference type="EMBL" id="HIW90080.1"/>
    </source>
</evidence>
<dbReference type="GO" id="GO:1904680">
    <property type="term" value="F:peptide transmembrane transporter activity"/>
    <property type="evidence" value="ECO:0007669"/>
    <property type="project" value="TreeGrafter"/>
</dbReference>